<dbReference type="EMBL" id="FOQO01000015">
    <property type="protein sequence ID" value="SFJ89811.1"/>
    <property type="molecule type" value="Genomic_DNA"/>
</dbReference>
<sequence length="153" mass="16702">MGMKPRFTKADVRRTMRNKRSQLADAIISRLELIGFEFVKMARSKNASTGGFNDVTGNLRSSIGFAVLRNGETVNENFEQSNSGTDKATGVQAAKSFIDELKGKFPRGYALIVVAGMSYAAAVESRGKDVITGSGLVAEVMLKQAMQRLKDRF</sequence>
<dbReference type="RefSeq" id="WP_143073018.1">
    <property type="nucleotide sequence ID" value="NZ_FOQO01000015.1"/>
</dbReference>
<name>A0A1I3V6U5_9SPHI</name>
<protein>
    <submittedName>
        <fullName evidence="1">Uncharacterized protein</fullName>
    </submittedName>
</protein>
<accession>A0A1I3V6U5</accession>
<organism evidence="1 2">
    <name type="scientific">Parapedobacter indicus</name>
    <dbReference type="NCBI Taxonomy" id="1477437"/>
    <lineage>
        <taxon>Bacteria</taxon>
        <taxon>Pseudomonadati</taxon>
        <taxon>Bacteroidota</taxon>
        <taxon>Sphingobacteriia</taxon>
        <taxon>Sphingobacteriales</taxon>
        <taxon>Sphingobacteriaceae</taxon>
        <taxon>Parapedobacter</taxon>
    </lineage>
</organism>
<proteinExistence type="predicted"/>
<evidence type="ECO:0000313" key="1">
    <source>
        <dbReference type="EMBL" id="SFJ89811.1"/>
    </source>
</evidence>
<dbReference type="OrthoDB" id="770653at2"/>
<keyword evidence="2" id="KW-1185">Reference proteome</keyword>
<reference evidence="1 2" key="1">
    <citation type="submission" date="2016-10" db="EMBL/GenBank/DDBJ databases">
        <authorList>
            <person name="de Groot N.N."/>
        </authorList>
    </citation>
    <scope>NUCLEOTIDE SEQUENCE [LARGE SCALE GENOMIC DNA]</scope>
    <source>
        <strain evidence="1 2">RK1</strain>
    </source>
</reference>
<dbReference type="Proteomes" id="UP000198670">
    <property type="component" value="Unassembled WGS sequence"/>
</dbReference>
<dbReference type="STRING" id="1477437.SAMN05444682_115172"/>
<evidence type="ECO:0000313" key="2">
    <source>
        <dbReference type="Proteomes" id="UP000198670"/>
    </source>
</evidence>
<gene>
    <name evidence="1" type="ORF">SAMN05444682_115172</name>
</gene>
<dbReference type="AlphaFoldDB" id="A0A1I3V6U5"/>